<name>A0ACB8HPB1_9BRYO</name>
<protein>
    <submittedName>
        <fullName evidence="1">Uncharacterized protein</fullName>
    </submittedName>
</protein>
<dbReference type="Proteomes" id="UP000828922">
    <property type="component" value="Linkage Group LG07"/>
</dbReference>
<keyword evidence="2" id="KW-1185">Reference proteome</keyword>
<evidence type="ECO:0000313" key="2">
    <source>
        <dbReference type="Proteomes" id="UP000828922"/>
    </source>
</evidence>
<comment type="caution">
    <text evidence="1">The sequence shown here is derived from an EMBL/GenBank/DDBJ whole genome shotgun (WGS) entry which is preliminary data.</text>
</comment>
<sequence length="369" mass="39394">MLASLSTAAGDVAADGDAPFRELRKGWMKRNGVGEELEHFAKHLKGPFSGVKTGALKRLQREAFADLLKVRERLDKLEHHTGLRQSKAASGEDSTGPAKTHLKGEVNAGTAFVLMEDNSSRCSRAAIVQAGLHTGLDIRFTFETPFREKDLLLTQCTAGHSGSDRSILGGPISITKIIYSAHVTDDLTVMVAPLGAHGSDMTEIVNPLQGQALTEFARAGPALYNHCYGSALGATLKGNSSALSVSQYLSDWGSGSSLSPDSSSNGPLCLSTLAQILFQPWENSVFSLSVVNRFWPSPPLPSSSGLHWSEMGALVLAKSMRSRRTSSSSANLGYCYAISCCCWRNRCGCQPESWRLGTGRTRGLASGSG</sequence>
<evidence type="ECO:0000313" key="1">
    <source>
        <dbReference type="EMBL" id="KAH9558035.1"/>
    </source>
</evidence>
<reference evidence="2" key="1">
    <citation type="journal article" date="2022" name="New Phytol.">
        <title>Phylogenomic structure and speciation in an emerging model: the Sphagnum magellanicum complex (Bryophyta).</title>
        <authorList>
            <person name="Shaw A.J."/>
            <person name="Piatkowski B."/>
            <person name="Duffy A.M."/>
            <person name="Aguero B."/>
            <person name="Imwattana K."/>
            <person name="Nieto-Lugilde M."/>
            <person name="Healey A."/>
            <person name="Weston D.J."/>
            <person name="Patel M.N."/>
            <person name="Schmutz J."/>
            <person name="Grimwood J."/>
            <person name="Yavitt J.B."/>
            <person name="Hassel K."/>
            <person name="Stenoien H.K."/>
            <person name="Flatberg K.I."/>
            <person name="Bickford C.P."/>
            <person name="Hicks K.A."/>
        </authorList>
    </citation>
    <scope>NUCLEOTIDE SEQUENCE [LARGE SCALE GENOMIC DNA]</scope>
</reference>
<proteinExistence type="predicted"/>
<gene>
    <name evidence="1" type="ORF">CY35_07G115900</name>
</gene>
<dbReference type="EMBL" id="CM038913">
    <property type="protein sequence ID" value="KAH9558035.1"/>
    <property type="molecule type" value="Genomic_DNA"/>
</dbReference>
<organism evidence="1 2">
    <name type="scientific">Sphagnum magellanicum</name>
    <dbReference type="NCBI Taxonomy" id="128215"/>
    <lineage>
        <taxon>Eukaryota</taxon>
        <taxon>Viridiplantae</taxon>
        <taxon>Streptophyta</taxon>
        <taxon>Embryophyta</taxon>
        <taxon>Bryophyta</taxon>
        <taxon>Sphagnophytina</taxon>
        <taxon>Sphagnopsida</taxon>
        <taxon>Sphagnales</taxon>
        <taxon>Sphagnaceae</taxon>
        <taxon>Sphagnum</taxon>
    </lineage>
</organism>
<accession>A0ACB8HPB1</accession>